<evidence type="ECO:0000313" key="2">
    <source>
        <dbReference type="Proteomes" id="UP000823775"/>
    </source>
</evidence>
<name>A0ABS8SFZ5_DATST</name>
<proteinExistence type="predicted"/>
<keyword evidence="2" id="KW-1185">Reference proteome</keyword>
<dbReference type="Proteomes" id="UP000823775">
    <property type="component" value="Unassembled WGS sequence"/>
</dbReference>
<gene>
    <name evidence="1" type="ORF">HAX54_035866</name>
</gene>
<sequence length="177" mass="19445">MASRWMRIVPRANVVSFHACQFTEGLVPRAFGCGDLCGMPHASPPLARGKSSFSHLRILLIIITRLYVLVYSRHLVFYSHIIIKGSSYKGLTLQSAHECSLRGFLSFIHIDPPRIISSLSIASSSSMSLPCEIQRCARPCDTYASASPGLLLLGLCDAIYARPTVLHPVFNVLAQIC</sequence>
<reference evidence="1 2" key="1">
    <citation type="journal article" date="2021" name="BMC Genomics">
        <title>Datura genome reveals duplications of psychoactive alkaloid biosynthetic genes and high mutation rate following tissue culture.</title>
        <authorList>
            <person name="Rajewski A."/>
            <person name="Carter-House D."/>
            <person name="Stajich J."/>
            <person name="Litt A."/>
        </authorList>
    </citation>
    <scope>NUCLEOTIDE SEQUENCE [LARGE SCALE GENOMIC DNA]</scope>
    <source>
        <strain evidence="1">AR-01</strain>
    </source>
</reference>
<evidence type="ECO:0000313" key="1">
    <source>
        <dbReference type="EMBL" id="MCD7457684.1"/>
    </source>
</evidence>
<organism evidence="1 2">
    <name type="scientific">Datura stramonium</name>
    <name type="common">Jimsonweed</name>
    <name type="synonym">Common thornapple</name>
    <dbReference type="NCBI Taxonomy" id="4076"/>
    <lineage>
        <taxon>Eukaryota</taxon>
        <taxon>Viridiplantae</taxon>
        <taxon>Streptophyta</taxon>
        <taxon>Embryophyta</taxon>
        <taxon>Tracheophyta</taxon>
        <taxon>Spermatophyta</taxon>
        <taxon>Magnoliopsida</taxon>
        <taxon>eudicotyledons</taxon>
        <taxon>Gunneridae</taxon>
        <taxon>Pentapetalae</taxon>
        <taxon>asterids</taxon>
        <taxon>lamiids</taxon>
        <taxon>Solanales</taxon>
        <taxon>Solanaceae</taxon>
        <taxon>Solanoideae</taxon>
        <taxon>Datureae</taxon>
        <taxon>Datura</taxon>
    </lineage>
</organism>
<protein>
    <submittedName>
        <fullName evidence="1">Uncharacterized protein</fullName>
    </submittedName>
</protein>
<dbReference type="EMBL" id="JACEIK010000471">
    <property type="protein sequence ID" value="MCD7457684.1"/>
    <property type="molecule type" value="Genomic_DNA"/>
</dbReference>
<accession>A0ABS8SFZ5</accession>
<comment type="caution">
    <text evidence="1">The sequence shown here is derived from an EMBL/GenBank/DDBJ whole genome shotgun (WGS) entry which is preliminary data.</text>
</comment>